<keyword evidence="7" id="KW-1185">Reference proteome</keyword>
<dbReference type="PROSITE" id="PS00211">
    <property type="entry name" value="ABC_TRANSPORTER_1"/>
    <property type="match status" value="1"/>
</dbReference>
<dbReference type="InterPro" id="IPR050093">
    <property type="entry name" value="ABC_SmlMolc_Importer"/>
</dbReference>
<dbReference type="InterPro" id="IPR003439">
    <property type="entry name" value="ABC_transporter-like_ATP-bd"/>
</dbReference>
<protein>
    <submittedName>
        <fullName evidence="6">ABC transporter ATP-binding protein</fullName>
    </submittedName>
</protein>
<reference evidence="7" key="1">
    <citation type="journal article" date="2019" name="Int. J. Syst. Evol. Microbiol.">
        <title>The Global Catalogue of Microorganisms (GCM) 10K type strain sequencing project: providing services to taxonomists for standard genome sequencing and annotation.</title>
        <authorList>
            <consortium name="The Broad Institute Genomics Platform"/>
            <consortium name="The Broad Institute Genome Sequencing Center for Infectious Disease"/>
            <person name="Wu L."/>
            <person name="Ma J."/>
        </authorList>
    </citation>
    <scope>NUCLEOTIDE SEQUENCE [LARGE SCALE GENOMIC DNA]</scope>
    <source>
        <strain evidence="7">TBRC 5781</strain>
    </source>
</reference>
<dbReference type="InterPro" id="IPR027417">
    <property type="entry name" value="P-loop_NTPase"/>
</dbReference>
<feature type="domain" description="ABC transporter" evidence="5">
    <location>
        <begin position="4"/>
        <end position="232"/>
    </location>
</feature>
<evidence type="ECO:0000259" key="5">
    <source>
        <dbReference type="PROSITE" id="PS50893"/>
    </source>
</evidence>
<comment type="caution">
    <text evidence="6">The sequence shown here is derived from an EMBL/GenBank/DDBJ whole genome shotgun (WGS) entry which is preliminary data.</text>
</comment>
<dbReference type="InterPro" id="IPR013611">
    <property type="entry name" value="Transp-assoc_OB_typ2"/>
</dbReference>
<proteinExistence type="inferred from homology"/>
<dbReference type="SUPFAM" id="SSF50331">
    <property type="entry name" value="MOP-like"/>
    <property type="match status" value="1"/>
</dbReference>
<dbReference type="RefSeq" id="WP_247261121.1">
    <property type="nucleotide sequence ID" value="NZ_JALJQZ010000016.1"/>
</dbReference>
<evidence type="ECO:0000313" key="6">
    <source>
        <dbReference type="EMBL" id="MFC3970322.1"/>
    </source>
</evidence>
<dbReference type="PROSITE" id="PS50893">
    <property type="entry name" value="ABC_TRANSPORTER_2"/>
    <property type="match status" value="1"/>
</dbReference>
<sequence length="349" mass="38118">MSVLSVENVGFKRGGIDILTDLSFEILEGERLGIVGPSGAGKTTLLRLLSLLESPTHGVISVRARQTYRRPKVQIGLLFQDLGLFPHMKVMENAMFPLLARGISRIERRKQAQAALEAAGLGHLGERFPAELSGGERQRVAIVRTLLSEPDVILLDEPFAALDPHLVHQFAEWLDGLIAGSGVSVVVVTHDVRFALGWVDRLLFVADGKILQQGRPVELYTTPRNTLIAGFMDRTNVLRGQVRSVQPGGIHYTVADLSPGFATAEPELLDAMDCYIIVRPHHLTLTERERDGLPGWVIGMQDNGSHTTVIVETEAELRLKVSHTGPIQFSVGTAIGVAWPPQRAHAVAI</sequence>
<evidence type="ECO:0000256" key="2">
    <source>
        <dbReference type="ARBA" id="ARBA00022448"/>
    </source>
</evidence>
<dbReference type="SMART" id="SM00382">
    <property type="entry name" value="AAA"/>
    <property type="match status" value="1"/>
</dbReference>
<dbReference type="InterPro" id="IPR003593">
    <property type="entry name" value="AAA+_ATPase"/>
</dbReference>
<dbReference type="Gene3D" id="3.40.50.300">
    <property type="entry name" value="P-loop containing nucleotide triphosphate hydrolases"/>
    <property type="match status" value="1"/>
</dbReference>
<dbReference type="SUPFAM" id="SSF52540">
    <property type="entry name" value="P-loop containing nucleoside triphosphate hydrolases"/>
    <property type="match status" value="1"/>
</dbReference>
<dbReference type="GO" id="GO:0005524">
    <property type="term" value="F:ATP binding"/>
    <property type="evidence" value="ECO:0007669"/>
    <property type="project" value="UniProtKB-KW"/>
</dbReference>
<dbReference type="Pfam" id="PF08402">
    <property type="entry name" value="TOBE_2"/>
    <property type="match status" value="1"/>
</dbReference>
<gene>
    <name evidence="6" type="ORF">ACFOVS_19735</name>
</gene>
<dbReference type="PANTHER" id="PTHR42781">
    <property type="entry name" value="SPERMIDINE/PUTRESCINE IMPORT ATP-BINDING PROTEIN POTA"/>
    <property type="match status" value="1"/>
</dbReference>
<evidence type="ECO:0000256" key="3">
    <source>
        <dbReference type="ARBA" id="ARBA00022741"/>
    </source>
</evidence>
<dbReference type="Pfam" id="PF00005">
    <property type="entry name" value="ABC_tran"/>
    <property type="match status" value="1"/>
</dbReference>
<dbReference type="EMBL" id="JBHSBD010000100">
    <property type="protein sequence ID" value="MFC3970322.1"/>
    <property type="molecule type" value="Genomic_DNA"/>
</dbReference>
<keyword evidence="3" id="KW-0547">Nucleotide-binding</keyword>
<dbReference type="Proteomes" id="UP001595697">
    <property type="component" value="Unassembled WGS sequence"/>
</dbReference>
<dbReference type="InterPro" id="IPR017871">
    <property type="entry name" value="ABC_transporter-like_CS"/>
</dbReference>
<evidence type="ECO:0000313" key="7">
    <source>
        <dbReference type="Proteomes" id="UP001595697"/>
    </source>
</evidence>
<name>A0ABV8EEY5_9HYPH</name>
<dbReference type="PANTHER" id="PTHR42781:SF9">
    <property type="entry name" value="AMINO ACID ABC TRANSPORTER, ATP-BINDING PROTEIN-RELATED"/>
    <property type="match status" value="1"/>
</dbReference>
<organism evidence="6 7">
    <name type="scientific">Rhizobium lemnae</name>
    <dbReference type="NCBI Taxonomy" id="1214924"/>
    <lineage>
        <taxon>Bacteria</taxon>
        <taxon>Pseudomonadati</taxon>
        <taxon>Pseudomonadota</taxon>
        <taxon>Alphaproteobacteria</taxon>
        <taxon>Hyphomicrobiales</taxon>
        <taxon>Rhizobiaceae</taxon>
        <taxon>Rhizobium/Agrobacterium group</taxon>
        <taxon>Rhizobium</taxon>
    </lineage>
</organism>
<comment type="similarity">
    <text evidence="1">Belongs to the ABC transporter superfamily.</text>
</comment>
<evidence type="ECO:0000256" key="4">
    <source>
        <dbReference type="ARBA" id="ARBA00022840"/>
    </source>
</evidence>
<evidence type="ECO:0000256" key="1">
    <source>
        <dbReference type="ARBA" id="ARBA00005417"/>
    </source>
</evidence>
<dbReference type="InterPro" id="IPR008995">
    <property type="entry name" value="Mo/tungstate-bd_C_term_dom"/>
</dbReference>
<keyword evidence="2" id="KW-0813">Transport</keyword>
<accession>A0ABV8EEY5</accession>
<dbReference type="Gene3D" id="2.40.50.100">
    <property type="match status" value="1"/>
</dbReference>
<keyword evidence="4 6" id="KW-0067">ATP-binding</keyword>